<dbReference type="InterPro" id="IPR003439">
    <property type="entry name" value="ABC_transporter-like_ATP-bd"/>
</dbReference>
<dbReference type="GO" id="GO:0016887">
    <property type="term" value="F:ATP hydrolysis activity"/>
    <property type="evidence" value="ECO:0007669"/>
    <property type="project" value="InterPro"/>
</dbReference>
<dbReference type="PANTHER" id="PTHR42734">
    <property type="entry name" value="METAL TRANSPORT SYSTEM ATP-BINDING PROTEIN TM_0124-RELATED"/>
    <property type="match status" value="1"/>
</dbReference>
<evidence type="ECO:0000259" key="2">
    <source>
        <dbReference type="Pfam" id="PF00005"/>
    </source>
</evidence>
<keyword evidence="1" id="KW-0813">Transport</keyword>
<dbReference type="AlphaFoldDB" id="A0A8J7GQA4"/>
<keyword evidence="3" id="KW-0547">Nucleotide-binding</keyword>
<evidence type="ECO:0000256" key="1">
    <source>
        <dbReference type="ARBA" id="ARBA00022448"/>
    </source>
</evidence>
<keyword evidence="3" id="KW-0067">ATP-binding</keyword>
<dbReference type="InterPro" id="IPR027417">
    <property type="entry name" value="P-loop_NTPase"/>
</dbReference>
<gene>
    <name evidence="3" type="ORF">IW245_007547</name>
</gene>
<dbReference type="Gene3D" id="3.40.50.300">
    <property type="entry name" value="P-loop containing nucleotide triphosphate hydrolases"/>
    <property type="match status" value="1"/>
</dbReference>
<sequence length="212" mass="22978">MTDEPVVATEADVVEEAEAIIERAPLPVVAAHNLGLRTGRGWVFRDVTLAVHPGEMICLAGPAASGRSSLLLALAGRFTTNHGTLTLPKQHWKHLALGYVPGVHEPEPALTVGEHFRERRVLLGRKGERNTDRTLARDLSPFQRHVLCLELALLGRPRLIVVDDVDAALTADEQASFWAMLREVADSGIAVVAASREPSPVADTVLTLTKEK</sequence>
<feature type="domain" description="ABC transporter" evidence="2">
    <location>
        <begin position="45"/>
        <end position="164"/>
    </location>
</feature>
<comment type="caution">
    <text evidence="3">The sequence shown here is derived from an EMBL/GenBank/DDBJ whole genome shotgun (WGS) entry which is preliminary data.</text>
</comment>
<accession>A0A8J7GQA4</accession>
<protein>
    <submittedName>
        <fullName evidence="3">ABC-2 type transport system ATP-binding protein</fullName>
    </submittedName>
</protein>
<name>A0A8J7GQA4_9ACTN</name>
<evidence type="ECO:0000313" key="3">
    <source>
        <dbReference type="EMBL" id="MBG6141353.1"/>
    </source>
</evidence>
<dbReference type="RefSeq" id="WP_197007785.1">
    <property type="nucleotide sequence ID" value="NZ_BONS01000013.1"/>
</dbReference>
<proteinExistence type="predicted"/>
<evidence type="ECO:0000313" key="4">
    <source>
        <dbReference type="Proteomes" id="UP000622552"/>
    </source>
</evidence>
<keyword evidence="4" id="KW-1185">Reference proteome</keyword>
<dbReference type="Proteomes" id="UP000622552">
    <property type="component" value="Unassembled WGS sequence"/>
</dbReference>
<dbReference type="InterPro" id="IPR050153">
    <property type="entry name" value="Metal_Ion_Import_ABC"/>
</dbReference>
<dbReference type="SUPFAM" id="SSF52540">
    <property type="entry name" value="P-loop containing nucleoside triphosphate hydrolases"/>
    <property type="match status" value="1"/>
</dbReference>
<dbReference type="EMBL" id="JADOUF010000001">
    <property type="protein sequence ID" value="MBG6141353.1"/>
    <property type="molecule type" value="Genomic_DNA"/>
</dbReference>
<organism evidence="3 4">
    <name type="scientific">Longispora fulva</name>
    <dbReference type="NCBI Taxonomy" id="619741"/>
    <lineage>
        <taxon>Bacteria</taxon>
        <taxon>Bacillati</taxon>
        <taxon>Actinomycetota</taxon>
        <taxon>Actinomycetes</taxon>
        <taxon>Micromonosporales</taxon>
        <taxon>Micromonosporaceae</taxon>
        <taxon>Longispora</taxon>
    </lineage>
</organism>
<dbReference type="Pfam" id="PF00005">
    <property type="entry name" value="ABC_tran"/>
    <property type="match status" value="1"/>
</dbReference>
<dbReference type="GO" id="GO:0005524">
    <property type="term" value="F:ATP binding"/>
    <property type="evidence" value="ECO:0007669"/>
    <property type="project" value="UniProtKB-KW"/>
</dbReference>
<dbReference type="CDD" id="cd00267">
    <property type="entry name" value="ABC_ATPase"/>
    <property type="match status" value="1"/>
</dbReference>
<reference evidence="3" key="1">
    <citation type="submission" date="2020-11" db="EMBL/GenBank/DDBJ databases">
        <title>Sequencing the genomes of 1000 actinobacteria strains.</title>
        <authorList>
            <person name="Klenk H.-P."/>
        </authorList>
    </citation>
    <scope>NUCLEOTIDE SEQUENCE</scope>
    <source>
        <strain evidence="3">DSM 45356</strain>
    </source>
</reference>